<dbReference type="AlphaFoldDB" id="C9LWR9"/>
<evidence type="ECO:0000313" key="2">
    <source>
        <dbReference type="Proteomes" id="UP000003505"/>
    </source>
</evidence>
<sequence length="64" mass="7826">MAWTNTVHAFWHTRKRRCRMAGDRVEMSTCYTDDGRSSWEAESRQGRRRLRRFNVKWVQGNDDY</sequence>
<proteinExistence type="predicted"/>
<name>C9LWR9_SELS3</name>
<evidence type="ECO:0000313" key="1">
    <source>
        <dbReference type="EMBL" id="EEX76595.1"/>
    </source>
</evidence>
<dbReference type="EMBL" id="ACKP02000046">
    <property type="protein sequence ID" value="EEX76595.1"/>
    <property type="molecule type" value="Genomic_DNA"/>
</dbReference>
<dbReference type="Proteomes" id="UP000003505">
    <property type="component" value="Unassembled WGS sequence"/>
</dbReference>
<comment type="caution">
    <text evidence="1">The sequence shown here is derived from an EMBL/GenBank/DDBJ whole genome shotgun (WGS) entry which is preliminary data.</text>
</comment>
<protein>
    <submittedName>
        <fullName evidence="1">Uncharacterized protein</fullName>
    </submittedName>
</protein>
<accession>C9LWR9</accession>
<reference evidence="1 2" key="1">
    <citation type="submission" date="2009-09" db="EMBL/GenBank/DDBJ databases">
        <authorList>
            <person name="Weinstock G."/>
            <person name="Sodergren E."/>
            <person name="Clifton S."/>
            <person name="Fulton L."/>
            <person name="Fulton B."/>
            <person name="Courtney L."/>
            <person name="Fronick C."/>
            <person name="Harrison M."/>
            <person name="Strong C."/>
            <person name="Farmer C."/>
            <person name="Delahaunty K."/>
            <person name="Markovic C."/>
            <person name="Hall O."/>
            <person name="Minx P."/>
            <person name="Tomlinson C."/>
            <person name="Mitreva M."/>
            <person name="Nelson J."/>
            <person name="Hou S."/>
            <person name="Wollam A."/>
            <person name="Pepin K.H."/>
            <person name="Johnson M."/>
            <person name="Bhonagiri V."/>
            <person name="Nash W.E."/>
            <person name="Warren W."/>
            <person name="Chinwalla A."/>
            <person name="Mardis E.R."/>
            <person name="Wilson R.K."/>
        </authorList>
    </citation>
    <scope>NUCLEOTIDE SEQUENCE [LARGE SCALE GENOMIC DNA]</scope>
    <source>
        <strain evidence="2">ATCC 35185 / DSM 20758 / VPI D19B-28</strain>
    </source>
</reference>
<gene>
    <name evidence="1" type="ORF">SELSPUOL_01924</name>
</gene>
<organism evidence="1 2">
    <name type="scientific">Selenomonas sputigena (strain ATCC 35185 / DSM 20758 / CCUG 44933 / VPI D19B-28)</name>
    <dbReference type="NCBI Taxonomy" id="546271"/>
    <lineage>
        <taxon>Bacteria</taxon>
        <taxon>Bacillati</taxon>
        <taxon>Bacillota</taxon>
        <taxon>Negativicutes</taxon>
        <taxon>Selenomonadales</taxon>
        <taxon>Selenomonadaceae</taxon>
        <taxon>Selenomonas</taxon>
    </lineage>
</organism>